<feature type="signal peptide" evidence="1">
    <location>
        <begin position="1"/>
        <end position="20"/>
    </location>
</feature>
<reference evidence="2 3" key="1">
    <citation type="journal article" date="2018" name="Mol. Biol. Evol.">
        <title>Broad Genomic Sampling Reveals a Smut Pathogenic Ancestry of the Fungal Clade Ustilaginomycotina.</title>
        <authorList>
            <person name="Kijpornyongpan T."/>
            <person name="Mondo S.J."/>
            <person name="Barry K."/>
            <person name="Sandor L."/>
            <person name="Lee J."/>
            <person name="Lipzen A."/>
            <person name="Pangilinan J."/>
            <person name="LaButti K."/>
            <person name="Hainaut M."/>
            <person name="Henrissat B."/>
            <person name="Grigoriev I.V."/>
            <person name="Spatafora J.W."/>
            <person name="Aime M.C."/>
        </authorList>
    </citation>
    <scope>NUCLEOTIDE SEQUENCE [LARGE SCALE GENOMIC DNA]</scope>
    <source>
        <strain evidence="2 3">MCA 3882</strain>
    </source>
</reference>
<keyword evidence="3" id="KW-1185">Reference proteome</keyword>
<evidence type="ECO:0008006" key="4">
    <source>
        <dbReference type="Google" id="ProtNLM"/>
    </source>
</evidence>
<dbReference type="InParanoid" id="A0A316VK62"/>
<protein>
    <recommendedName>
        <fullName evidence="4">Major allergen Mal f 1</fullName>
    </recommendedName>
</protein>
<proteinExistence type="predicted"/>
<dbReference type="SUPFAM" id="SSF63825">
    <property type="entry name" value="YWTD domain"/>
    <property type="match status" value="1"/>
</dbReference>
<dbReference type="AlphaFoldDB" id="A0A316VK62"/>
<gene>
    <name evidence="2" type="ORF">FA14DRAFT_169659</name>
</gene>
<organism evidence="2 3">
    <name type="scientific">Meira miltonrushii</name>
    <dbReference type="NCBI Taxonomy" id="1280837"/>
    <lineage>
        <taxon>Eukaryota</taxon>
        <taxon>Fungi</taxon>
        <taxon>Dikarya</taxon>
        <taxon>Basidiomycota</taxon>
        <taxon>Ustilaginomycotina</taxon>
        <taxon>Exobasidiomycetes</taxon>
        <taxon>Exobasidiales</taxon>
        <taxon>Brachybasidiaceae</taxon>
        <taxon>Meira</taxon>
    </lineage>
</organism>
<accession>A0A316VK62</accession>
<dbReference type="Pfam" id="PF22701">
    <property type="entry name" value="Mala_s_1-like"/>
    <property type="match status" value="1"/>
</dbReference>
<dbReference type="STRING" id="1280837.A0A316VK62"/>
<dbReference type="OrthoDB" id="4434395at2759"/>
<sequence>MRFFSTLTLAAAAFSAGCSAMPLEARDSLPDSIKVPVKNLYPEDGVWNFDTKQLIQSNLWKGRLSVYKPSDNSHFNVLIPGVSSSGDGSQQMAGVSLDKRTNAKRLFAVAKPSDAFRFDGTVHDQGPCSFHAFNLPLSSTSKPAWSVDLRPVQSAFQQKYGTRPYGNVASAQDNDGYSYVIFALGAPAIARVSPDGKTVEPWFFEKSNGSQRPGYTGVAFIPEENAIAAFGGPRPLTLFRLSDSTPTAKAVTINGNFGSLSGTEKVKAIPGNDGKTRLIGAKAPDVYSFTSTDGWNSASFKTFTRKGFQTNSLTTIFEYGTTAVRGIYGAGAYFDTANGGKGGQTVFPAYRISQDLLA</sequence>
<dbReference type="CDD" id="cd12811">
    <property type="entry name" value="MALA"/>
    <property type="match status" value="1"/>
</dbReference>
<feature type="chain" id="PRO_5016344920" description="Major allergen Mal f 1" evidence="1">
    <location>
        <begin position="21"/>
        <end position="358"/>
    </location>
</feature>
<name>A0A316VK62_9BASI</name>
<evidence type="ECO:0000313" key="3">
    <source>
        <dbReference type="Proteomes" id="UP000245771"/>
    </source>
</evidence>
<dbReference type="EMBL" id="KZ819602">
    <property type="protein sequence ID" value="PWN36703.1"/>
    <property type="molecule type" value="Genomic_DNA"/>
</dbReference>
<evidence type="ECO:0000256" key="1">
    <source>
        <dbReference type="SAM" id="SignalP"/>
    </source>
</evidence>
<evidence type="ECO:0000313" key="2">
    <source>
        <dbReference type="EMBL" id="PWN36703.1"/>
    </source>
</evidence>
<dbReference type="RefSeq" id="XP_025357005.1">
    <property type="nucleotide sequence ID" value="XM_025500223.1"/>
</dbReference>
<dbReference type="Proteomes" id="UP000245771">
    <property type="component" value="Unassembled WGS sequence"/>
</dbReference>
<dbReference type="GeneID" id="37022004"/>
<keyword evidence="1" id="KW-0732">Signal</keyword>
<dbReference type="PROSITE" id="PS51257">
    <property type="entry name" value="PROKAR_LIPOPROTEIN"/>
    <property type="match status" value="1"/>
</dbReference>
<dbReference type="InterPro" id="IPR054550">
    <property type="entry name" value="Mala_s_1-like"/>
</dbReference>